<dbReference type="Pfam" id="PF12776">
    <property type="entry name" value="Myb_DNA-bind_3"/>
    <property type="match status" value="1"/>
</dbReference>
<proteinExistence type="predicted"/>
<dbReference type="PANTHER" id="PTHR47584:SF14">
    <property type="entry name" value="L10-INTERACTING MYB DOMAIN-CONTAINING PROTEIN-LIKE"/>
    <property type="match status" value="1"/>
</dbReference>
<dbReference type="PANTHER" id="PTHR47584">
    <property type="match status" value="1"/>
</dbReference>
<feature type="domain" description="Myb/SANT-like" evidence="2">
    <location>
        <begin position="12"/>
        <end position="104"/>
    </location>
</feature>
<feature type="compositionally biased region" description="Low complexity" evidence="1">
    <location>
        <begin position="187"/>
        <end position="198"/>
    </location>
</feature>
<evidence type="ECO:0000256" key="1">
    <source>
        <dbReference type="SAM" id="MobiDB-lite"/>
    </source>
</evidence>
<accession>A0A816IGG0</accession>
<sequence>MTSVSGTDTLAWSDEQTRFYLQLRIEEKLKGNARQQIINETRRQSIIDKFYEAYGERHPWKKFGIKHTTCKKQYDHFKRLIHKRTGLGYDSSGFIDMSDDWWNELCKEWPAARKLKEKPVANIDLMEKVFGTVHISGAEGWTAQQGEDHLDQQSVDHMDQDHDDGEAEDTYATNMQIPPTQDAPAESRTVGPSSSSRSKGNRKRSRAAQVGHAVADVLSDKNKMIGCHHEFSCNQLRAMEALHSLSATRHWSPLYKAAINHLQQDPTNRQTFLFFKDDENKVLYLEFATGESRDA</sequence>
<evidence type="ECO:0000259" key="2">
    <source>
        <dbReference type="Pfam" id="PF12776"/>
    </source>
</evidence>
<dbReference type="Proteomes" id="UP001295469">
    <property type="component" value="Chromosome C03"/>
</dbReference>
<reference evidence="3" key="1">
    <citation type="submission" date="2021-01" db="EMBL/GenBank/DDBJ databases">
        <authorList>
            <consortium name="Genoscope - CEA"/>
            <person name="William W."/>
        </authorList>
    </citation>
    <scope>NUCLEOTIDE SEQUENCE</scope>
</reference>
<protein>
    <submittedName>
        <fullName evidence="3">(rape) hypothetical protein</fullName>
    </submittedName>
</protein>
<organism evidence="3">
    <name type="scientific">Brassica napus</name>
    <name type="common">Rape</name>
    <dbReference type="NCBI Taxonomy" id="3708"/>
    <lineage>
        <taxon>Eukaryota</taxon>
        <taxon>Viridiplantae</taxon>
        <taxon>Streptophyta</taxon>
        <taxon>Embryophyta</taxon>
        <taxon>Tracheophyta</taxon>
        <taxon>Spermatophyta</taxon>
        <taxon>Magnoliopsida</taxon>
        <taxon>eudicotyledons</taxon>
        <taxon>Gunneridae</taxon>
        <taxon>Pentapetalae</taxon>
        <taxon>rosids</taxon>
        <taxon>malvids</taxon>
        <taxon>Brassicales</taxon>
        <taxon>Brassicaceae</taxon>
        <taxon>Brassiceae</taxon>
        <taxon>Brassica</taxon>
    </lineage>
</organism>
<evidence type="ECO:0000313" key="3">
    <source>
        <dbReference type="EMBL" id="CAF1707008.1"/>
    </source>
</evidence>
<dbReference type="EMBL" id="HG994367">
    <property type="protein sequence ID" value="CAF1707008.1"/>
    <property type="molecule type" value="Genomic_DNA"/>
</dbReference>
<gene>
    <name evidence="3" type="ORF">DARMORV10_C03P60980.1</name>
</gene>
<dbReference type="InterPro" id="IPR045026">
    <property type="entry name" value="LIMYB"/>
</dbReference>
<dbReference type="InterPro" id="IPR024752">
    <property type="entry name" value="Myb/SANT-like_dom"/>
</dbReference>
<name>A0A816IGG0_BRANA</name>
<dbReference type="AlphaFoldDB" id="A0A816IGG0"/>
<feature type="region of interest" description="Disordered" evidence="1">
    <location>
        <begin position="176"/>
        <end position="211"/>
    </location>
</feature>